<sequence length="379" mass="39352">MPSFVHDAHHKNFEYREPHDRLQDGLAALRRGQFDRPVLGVDLGSHASRVGVVVGGRVELCGGVLPSRVARVDGAWVVGAAADAAANAESPLVAARREGGCGGDGLDAKLWDAAKAGLRGACAPAACSDAAGVASVRKAREALGRLEAAVLDVAPWTLDRETLEDAGREVAADVAAAARRALRTAGLAAADSVVVAGGAASAPGLRDALAPLGALRPPGKFAPADAVAVGATRFAERLLRRDGAALETAYLDEGVACVAPAVPAPPAPPLAPTAADHTAAYYKKWDAFDPSDSDDENTTTPGIDIQTGSPRPKARETVYVDMSVPSPADVDIYLDEGERVAGRKPRPKGEPPETPPEPPPRTTGRRKKPTWREVATRPF</sequence>
<organism evidence="2 3">
    <name type="scientific">Aureococcus anophagefferens</name>
    <name type="common">Harmful bloom alga</name>
    <dbReference type="NCBI Taxonomy" id="44056"/>
    <lineage>
        <taxon>Eukaryota</taxon>
        <taxon>Sar</taxon>
        <taxon>Stramenopiles</taxon>
        <taxon>Ochrophyta</taxon>
        <taxon>Pelagophyceae</taxon>
        <taxon>Pelagomonadales</taxon>
        <taxon>Pelagomonadaceae</taxon>
        <taxon>Aureococcus</taxon>
    </lineage>
</organism>
<proteinExistence type="predicted"/>
<dbReference type="Gene3D" id="3.90.640.10">
    <property type="entry name" value="Actin, Chain A, domain 4"/>
    <property type="match status" value="1"/>
</dbReference>
<dbReference type="SUPFAM" id="SSF53067">
    <property type="entry name" value="Actin-like ATPase domain"/>
    <property type="match status" value="1"/>
</dbReference>
<feature type="compositionally biased region" description="Basic and acidic residues" evidence="1">
    <location>
        <begin position="370"/>
        <end position="379"/>
    </location>
</feature>
<reference evidence="2 3" key="1">
    <citation type="submission" date="2024-03" db="EMBL/GenBank/DDBJ databases">
        <title>Aureococcus anophagefferens CCMP1851 and Kratosvirus quantuckense: Draft genome of a second virus-susceptible host strain in the model system.</title>
        <authorList>
            <person name="Chase E."/>
            <person name="Truchon A.R."/>
            <person name="Schepens W."/>
            <person name="Wilhelm S.W."/>
        </authorList>
    </citation>
    <scope>NUCLEOTIDE SEQUENCE [LARGE SCALE GENOMIC DNA]</scope>
    <source>
        <strain evidence="2 3">CCMP1851</strain>
    </source>
</reference>
<name>A0ABR1GEE8_AURAN</name>
<evidence type="ECO:0000313" key="2">
    <source>
        <dbReference type="EMBL" id="KAK7254466.1"/>
    </source>
</evidence>
<evidence type="ECO:0000313" key="3">
    <source>
        <dbReference type="Proteomes" id="UP001363151"/>
    </source>
</evidence>
<dbReference type="Gene3D" id="3.30.420.40">
    <property type="match status" value="1"/>
</dbReference>
<protein>
    <submittedName>
        <fullName evidence="2">ATP binding protein</fullName>
    </submittedName>
</protein>
<feature type="compositionally biased region" description="Pro residues" evidence="1">
    <location>
        <begin position="352"/>
        <end position="361"/>
    </location>
</feature>
<accession>A0ABR1GEE8</accession>
<comment type="caution">
    <text evidence="2">The sequence shown here is derived from an EMBL/GenBank/DDBJ whole genome shotgun (WGS) entry which is preliminary data.</text>
</comment>
<dbReference type="EMBL" id="JBBJCI010000024">
    <property type="protein sequence ID" value="KAK7254466.1"/>
    <property type="molecule type" value="Genomic_DNA"/>
</dbReference>
<feature type="compositionally biased region" description="Polar residues" evidence="1">
    <location>
        <begin position="298"/>
        <end position="309"/>
    </location>
</feature>
<keyword evidence="3" id="KW-1185">Reference proteome</keyword>
<dbReference type="InterPro" id="IPR043129">
    <property type="entry name" value="ATPase_NBD"/>
</dbReference>
<gene>
    <name evidence="2" type="primary">ankrd45</name>
    <name evidence="2" type="ORF">SO694_00011120</name>
</gene>
<feature type="compositionally biased region" description="Basic and acidic residues" evidence="1">
    <location>
        <begin position="336"/>
        <end position="351"/>
    </location>
</feature>
<feature type="region of interest" description="Disordered" evidence="1">
    <location>
        <begin position="288"/>
        <end position="379"/>
    </location>
</feature>
<dbReference type="Proteomes" id="UP001363151">
    <property type="component" value="Unassembled WGS sequence"/>
</dbReference>
<evidence type="ECO:0000256" key="1">
    <source>
        <dbReference type="SAM" id="MobiDB-lite"/>
    </source>
</evidence>